<comment type="function">
    <text evidence="4">The branched-chain alpha-keto dehydrogenase complex catalyzes the overall conversion of alpha-keto acids to acyl-CoA and CO(2). It contains multiple copies of three enzymatic components: branched-chain alpha-keto acid decarboxylase (E1), lipoamide acyltransferase (E2) and lipoamide dehydrogenase (E3).</text>
</comment>
<dbReference type="EC" id="1.2.4.4" evidence="4"/>
<comment type="similarity">
    <text evidence="4">Belongs to the BCKDHA family.</text>
</comment>
<dbReference type="CDD" id="cd02000">
    <property type="entry name" value="TPP_E1_PDC_ADC_BCADC"/>
    <property type="match status" value="1"/>
</dbReference>
<organism evidence="6 7">
    <name type="scientific">Pseudoalteromonas undina</name>
    <dbReference type="NCBI Taxonomy" id="43660"/>
    <lineage>
        <taxon>Bacteria</taxon>
        <taxon>Pseudomonadati</taxon>
        <taxon>Pseudomonadota</taxon>
        <taxon>Gammaproteobacteria</taxon>
        <taxon>Alteromonadales</taxon>
        <taxon>Pseudoalteromonadaceae</taxon>
        <taxon>Pseudoalteromonas</taxon>
    </lineage>
</organism>
<evidence type="ECO:0000256" key="4">
    <source>
        <dbReference type="RuleBase" id="RU365014"/>
    </source>
</evidence>
<keyword evidence="3 4" id="KW-0786">Thiamine pyrophosphate</keyword>
<dbReference type="PANTHER" id="PTHR43380:SF1">
    <property type="entry name" value="2-OXOISOVALERATE DEHYDROGENASE SUBUNIT ALPHA, MITOCHONDRIAL"/>
    <property type="match status" value="1"/>
</dbReference>
<dbReference type="InterPro" id="IPR050771">
    <property type="entry name" value="Alpha-ketoacid_DH_E1_comp"/>
</dbReference>
<protein>
    <recommendedName>
        <fullName evidence="4">2-oxoisovalerate dehydrogenase subunit alpha</fullName>
        <ecNumber evidence="4">1.2.4.4</ecNumber>
    </recommendedName>
    <alternativeName>
        <fullName evidence="4">Branched-chain alpha-keto acid dehydrogenase E1 component alpha chain</fullName>
    </alternativeName>
</protein>
<evidence type="ECO:0000313" key="6">
    <source>
        <dbReference type="EMBL" id="ERG60647.1"/>
    </source>
</evidence>
<dbReference type="SUPFAM" id="SSF52518">
    <property type="entry name" value="Thiamin diphosphate-binding fold (THDP-binding)"/>
    <property type="match status" value="1"/>
</dbReference>
<evidence type="ECO:0000256" key="1">
    <source>
        <dbReference type="ARBA" id="ARBA00001964"/>
    </source>
</evidence>
<reference evidence="6" key="1">
    <citation type="journal article" date="2012" name="J. Bacteriol.">
        <title>Genome sequences of type strains of seven species of the marine bacterium Pseudoalteromonas.</title>
        <authorList>
            <person name="Xie B.B."/>
            <person name="Shu Y.L."/>
            <person name="Qin Q.L."/>
            <person name="Rong J.C."/>
            <person name="Zhang X.Y."/>
            <person name="Chen X.L."/>
            <person name="Shi M."/>
            <person name="He H.L."/>
            <person name="Zhou B.C."/>
            <person name="Zhang Y.Z."/>
        </authorList>
    </citation>
    <scope>NUCLEOTIDE SEQUENCE [LARGE SCALE GENOMIC DNA]</scope>
    <source>
        <strain evidence="6">NCIMB 2128</strain>
    </source>
</reference>
<evidence type="ECO:0000256" key="3">
    <source>
        <dbReference type="ARBA" id="ARBA00023052"/>
    </source>
</evidence>
<keyword evidence="2 4" id="KW-0560">Oxidoreductase</keyword>
<comment type="cofactor">
    <cofactor evidence="1 4">
        <name>thiamine diphosphate</name>
        <dbReference type="ChEBI" id="CHEBI:58937"/>
    </cofactor>
</comment>
<evidence type="ECO:0000259" key="5">
    <source>
        <dbReference type="Pfam" id="PF00676"/>
    </source>
</evidence>
<dbReference type="InterPro" id="IPR029061">
    <property type="entry name" value="THDP-binding"/>
</dbReference>
<dbReference type="Pfam" id="PF00676">
    <property type="entry name" value="E1_dh"/>
    <property type="match status" value="1"/>
</dbReference>
<dbReference type="Gene3D" id="3.40.50.970">
    <property type="match status" value="1"/>
</dbReference>
<sequence>MSNPNNVSLNINHELEFIDGHALNIPTLSILTEDGDIHPSAPAPDISKQTAIKLYETMRFIRLLDERMQGAQRQGRVSFYMQCLGEEAAVTASAAALDQDDMIMAQYREQAALHYRGFTLDQFMNQMFSNELDLGKGRQMPIHYGSKALNYMTISSPLGTQIPQATGYAYGQKVKHIDAKTGELASTIDNVTICYFGEGAASEGDFHAGLNMAAVHKAPVIFFARNNGYAISTPADEQFKGDGIASRGVGYGIKTIRVDGSDALAVYAATKKAREIAATQGEPVLIESIAYRLGAHSTSDDPSGYRSKDEEANYKACPIERFRKWLVKQNWLDDAEDIKAKETIRDDILAALKRAEVIDKPALEELISDVYDTPIPSLQRQYDELKTHIKAHPDAYPTTAGRIK</sequence>
<evidence type="ECO:0000256" key="2">
    <source>
        <dbReference type="ARBA" id="ARBA00023002"/>
    </source>
</evidence>
<evidence type="ECO:0000313" key="7">
    <source>
        <dbReference type="Proteomes" id="UP000016534"/>
    </source>
</evidence>
<name>A0ABP2XWZ4_9GAMM</name>
<dbReference type="PANTHER" id="PTHR43380">
    <property type="entry name" value="2-OXOISOVALERATE DEHYDROGENASE SUBUNIT ALPHA, MITOCHONDRIAL"/>
    <property type="match status" value="1"/>
</dbReference>
<comment type="caution">
    <text evidence="6">The sequence shown here is derived from an EMBL/GenBank/DDBJ whole genome shotgun (WGS) entry which is preliminary data.</text>
</comment>
<keyword evidence="7" id="KW-1185">Reference proteome</keyword>
<reference evidence="6" key="2">
    <citation type="submission" date="2013-04" db="EMBL/GenBank/DDBJ databases">
        <title>Genome sequence of Pseudoalteromonas undina.</title>
        <authorList>
            <person name="Xie B.-B."/>
            <person name="Rong J.-C."/>
            <person name="Qin Q.-L."/>
            <person name="Shu Y.-L."/>
            <person name="Zhang Y.-Z."/>
        </authorList>
    </citation>
    <scope>NUCLEOTIDE SEQUENCE</scope>
    <source>
        <strain evidence="6">NCIMB 2128</strain>
    </source>
</reference>
<comment type="catalytic activity">
    <reaction evidence="4">
        <text>N(6)-[(R)-lipoyl]-L-lysyl-[protein] + 3-methyl-2-oxobutanoate + H(+) = N(6)-[(R)-S(8)-2-methylpropanoyldihydrolipoyl]-L-lysyl-[protein] + CO2</text>
        <dbReference type="Rhea" id="RHEA:13457"/>
        <dbReference type="Rhea" id="RHEA-COMP:10474"/>
        <dbReference type="Rhea" id="RHEA-COMP:10497"/>
        <dbReference type="ChEBI" id="CHEBI:11851"/>
        <dbReference type="ChEBI" id="CHEBI:15378"/>
        <dbReference type="ChEBI" id="CHEBI:16526"/>
        <dbReference type="ChEBI" id="CHEBI:83099"/>
        <dbReference type="ChEBI" id="CHEBI:83142"/>
        <dbReference type="EC" id="1.2.4.4"/>
    </reaction>
</comment>
<dbReference type="EMBL" id="AHCF02000022">
    <property type="protein sequence ID" value="ERG60647.1"/>
    <property type="molecule type" value="Genomic_DNA"/>
</dbReference>
<accession>A0ABP2XWZ4</accession>
<dbReference type="InterPro" id="IPR001017">
    <property type="entry name" value="DH_E1"/>
</dbReference>
<feature type="domain" description="Dehydrogenase E1 component" evidence="5">
    <location>
        <begin position="56"/>
        <end position="361"/>
    </location>
</feature>
<gene>
    <name evidence="6" type="ORF">PUND_11635</name>
</gene>
<dbReference type="Proteomes" id="UP000016534">
    <property type="component" value="Unassembled WGS sequence"/>
</dbReference>
<proteinExistence type="inferred from homology"/>